<dbReference type="CDD" id="cd03784">
    <property type="entry name" value="GT1_Gtf-like"/>
    <property type="match status" value="1"/>
</dbReference>
<evidence type="ECO:0000256" key="4">
    <source>
        <dbReference type="RuleBase" id="RU362057"/>
    </source>
</evidence>
<comment type="caution">
    <text evidence="5">The sequence shown here is derived from an EMBL/GenBank/DDBJ whole genome shotgun (WGS) entry which is preliminary data.</text>
</comment>
<evidence type="ECO:0000256" key="1">
    <source>
        <dbReference type="ARBA" id="ARBA00009995"/>
    </source>
</evidence>
<evidence type="ECO:0000256" key="3">
    <source>
        <dbReference type="RuleBase" id="RU003718"/>
    </source>
</evidence>
<dbReference type="Proteomes" id="UP000827721">
    <property type="component" value="Unassembled WGS sequence"/>
</dbReference>
<dbReference type="SUPFAM" id="SSF53756">
    <property type="entry name" value="UDP-Glycosyltransferase/glycogen phosphorylase"/>
    <property type="match status" value="1"/>
</dbReference>
<gene>
    <name evidence="5" type="ORF">JRO89_XS10G0146400</name>
</gene>
<dbReference type="EC" id="2.4.1.-" evidence="4"/>
<proteinExistence type="inferred from homology"/>
<evidence type="ECO:0000313" key="5">
    <source>
        <dbReference type="EMBL" id="KAH7560957.1"/>
    </source>
</evidence>
<comment type="similarity">
    <text evidence="1 3">Belongs to the UDP-glycosyltransferase family.</text>
</comment>
<dbReference type="Pfam" id="PF00201">
    <property type="entry name" value="UDPGT"/>
    <property type="match status" value="1"/>
</dbReference>
<evidence type="ECO:0000313" key="6">
    <source>
        <dbReference type="Proteomes" id="UP000827721"/>
    </source>
</evidence>
<dbReference type="EMBL" id="JAFEMO010000010">
    <property type="protein sequence ID" value="KAH7560957.1"/>
    <property type="molecule type" value="Genomic_DNA"/>
</dbReference>
<keyword evidence="2 3" id="KW-0808">Transferase</keyword>
<dbReference type="PANTHER" id="PTHR48049">
    <property type="entry name" value="GLYCOSYLTRANSFERASE"/>
    <property type="match status" value="1"/>
</dbReference>
<evidence type="ECO:0000256" key="2">
    <source>
        <dbReference type="ARBA" id="ARBA00022679"/>
    </source>
</evidence>
<dbReference type="PROSITE" id="PS00375">
    <property type="entry name" value="UDPGT"/>
    <property type="match status" value="1"/>
</dbReference>
<accession>A0ABQ8HIQ4</accession>
<reference evidence="5 6" key="1">
    <citation type="submission" date="2021-02" db="EMBL/GenBank/DDBJ databases">
        <title>Plant Genome Project.</title>
        <authorList>
            <person name="Zhang R.-G."/>
        </authorList>
    </citation>
    <scope>NUCLEOTIDE SEQUENCE [LARGE SCALE GENOMIC DNA]</scope>
    <source>
        <tissue evidence="5">Leaves</tissue>
    </source>
</reference>
<protein>
    <recommendedName>
        <fullName evidence="4">Glycosyltransferase</fullName>
        <ecNumber evidence="4">2.4.1.-</ecNumber>
    </recommendedName>
</protein>
<name>A0ABQ8HIQ4_9ROSI</name>
<keyword evidence="3" id="KW-0328">Glycosyltransferase</keyword>
<dbReference type="PANTHER" id="PTHR48049:SF167">
    <property type="entry name" value="GLYCOSYLTRANSFERASE"/>
    <property type="match status" value="1"/>
</dbReference>
<dbReference type="InterPro" id="IPR050481">
    <property type="entry name" value="UDP-glycosyltransf_plant"/>
</dbReference>
<dbReference type="InterPro" id="IPR035595">
    <property type="entry name" value="UDP_glycos_trans_CS"/>
</dbReference>
<organism evidence="5 6">
    <name type="scientific">Xanthoceras sorbifolium</name>
    <dbReference type="NCBI Taxonomy" id="99658"/>
    <lineage>
        <taxon>Eukaryota</taxon>
        <taxon>Viridiplantae</taxon>
        <taxon>Streptophyta</taxon>
        <taxon>Embryophyta</taxon>
        <taxon>Tracheophyta</taxon>
        <taxon>Spermatophyta</taxon>
        <taxon>Magnoliopsida</taxon>
        <taxon>eudicotyledons</taxon>
        <taxon>Gunneridae</taxon>
        <taxon>Pentapetalae</taxon>
        <taxon>rosids</taxon>
        <taxon>malvids</taxon>
        <taxon>Sapindales</taxon>
        <taxon>Sapindaceae</taxon>
        <taxon>Xanthoceroideae</taxon>
        <taxon>Xanthoceras</taxon>
    </lineage>
</organism>
<dbReference type="InterPro" id="IPR002213">
    <property type="entry name" value="UDP_glucos_trans"/>
</dbReference>
<dbReference type="Gene3D" id="3.40.50.2000">
    <property type="entry name" value="Glycogen Phosphorylase B"/>
    <property type="match status" value="2"/>
</dbReference>
<sequence length="415" mass="46064">MDEKTLHIAMYPWFSMSHINAFLQLSNKLAERGHTISFLLPAKTQAKFEPFNLQKHHITFIGITVPSVDGLPPGAETTADVPFTLHSLVMTAMDRTEPAIEAVVSEIKPHFILYDFTHWLPPLAHKLGIKAIHYCFISSATIGYTLSPERKPLDDENHILTEADMLNPPPSFPPSQIKLFAREARRLVAGAASKFGGIPFRQRQFLALTKCDAIAFKTCREIEGPYCDYVESQFGKPVILAGPVLPEPPRSALEEKWDTFLCGFKAKTLIYCAFGSECTLNKDQFQELLLGFELTGLPFLVALKPPMGCDDVESALPEGFEERVRGRGLVQGGWVQQQLILNHPSIGCFVTHCGSSSLSEAMVTDCQLVLLPNVGDQIINARLMARDLKVGVEIERNEEDGLLTREGIAEYVALL</sequence>
<keyword evidence="6" id="KW-1185">Reference proteome</keyword>